<reference evidence="1" key="2">
    <citation type="submission" date="2013-04" db="UniProtKB">
        <authorList>
            <consortium name="EnsemblPlants"/>
        </authorList>
    </citation>
    <scope>IDENTIFICATION</scope>
</reference>
<dbReference type="Gramene" id="OB10G21590.1">
    <property type="protein sequence ID" value="OB10G21590.1"/>
    <property type="gene ID" value="OB10G21590"/>
</dbReference>
<dbReference type="EnsemblPlants" id="OB10G21590.1">
    <property type="protein sequence ID" value="OB10G21590.1"/>
    <property type="gene ID" value="OB10G21590"/>
</dbReference>
<accession>J3N3R1</accession>
<protein>
    <submittedName>
        <fullName evidence="1">Uncharacterized protein</fullName>
    </submittedName>
</protein>
<dbReference type="HOGENOM" id="CLU_2430589_0_0_1"/>
<reference evidence="1" key="1">
    <citation type="journal article" date="2013" name="Nat. Commun.">
        <title>Whole-genome sequencing of Oryza brachyantha reveals mechanisms underlying Oryza genome evolution.</title>
        <authorList>
            <person name="Chen J."/>
            <person name="Huang Q."/>
            <person name="Gao D."/>
            <person name="Wang J."/>
            <person name="Lang Y."/>
            <person name="Liu T."/>
            <person name="Li B."/>
            <person name="Bai Z."/>
            <person name="Luis Goicoechea J."/>
            <person name="Liang C."/>
            <person name="Chen C."/>
            <person name="Zhang W."/>
            <person name="Sun S."/>
            <person name="Liao Y."/>
            <person name="Zhang X."/>
            <person name="Yang L."/>
            <person name="Song C."/>
            <person name="Wang M."/>
            <person name="Shi J."/>
            <person name="Liu G."/>
            <person name="Liu J."/>
            <person name="Zhou H."/>
            <person name="Zhou W."/>
            <person name="Yu Q."/>
            <person name="An N."/>
            <person name="Chen Y."/>
            <person name="Cai Q."/>
            <person name="Wang B."/>
            <person name="Liu B."/>
            <person name="Min J."/>
            <person name="Huang Y."/>
            <person name="Wu H."/>
            <person name="Li Z."/>
            <person name="Zhang Y."/>
            <person name="Yin Y."/>
            <person name="Song W."/>
            <person name="Jiang J."/>
            <person name="Jackson S.A."/>
            <person name="Wing R.A."/>
            <person name="Wang J."/>
            <person name="Chen M."/>
        </authorList>
    </citation>
    <scope>NUCLEOTIDE SEQUENCE [LARGE SCALE GENOMIC DNA]</scope>
    <source>
        <strain evidence="1">cv. IRGC 101232</strain>
    </source>
</reference>
<keyword evidence="2" id="KW-1185">Reference proteome</keyword>
<evidence type="ECO:0000313" key="1">
    <source>
        <dbReference type="EnsemblPlants" id="OB10G21590.1"/>
    </source>
</evidence>
<name>J3N3R1_ORYBR</name>
<dbReference type="AlphaFoldDB" id="J3N3R1"/>
<sequence>MGELKLIPEPAVGAPETKGELPMFSSVSMRCAALQIMGAEEKEQMPRFWRGSGAEKNHAGWGRRARELGAFGGIAPLSTRAWGNDAHNPVP</sequence>
<proteinExistence type="predicted"/>
<dbReference type="Proteomes" id="UP000006038">
    <property type="component" value="Chromosome 10"/>
</dbReference>
<evidence type="ECO:0000313" key="2">
    <source>
        <dbReference type="Proteomes" id="UP000006038"/>
    </source>
</evidence>
<organism evidence="1">
    <name type="scientific">Oryza brachyantha</name>
    <name type="common">malo sina</name>
    <dbReference type="NCBI Taxonomy" id="4533"/>
    <lineage>
        <taxon>Eukaryota</taxon>
        <taxon>Viridiplantae</taxon>
        <taxon>Streptophyta</taxon>
        <taxon>Embryophyta</taxon>
        <taxon>Tracheophyta</taxon>
        <taxon>Spermatophyta</taxon>
        <taxon>Magnoliopsida</taxon>
        <taxon>Liliopsida</taxon>
        <taxon>Poales</taxon>
        <taxon>Poaceae</taxon>
        <taxon>BOP clade</taxon>
        <taxon>Oryzoideae</taxon>
        <taxon>Oryzeae</taxon>
        <taxon>Oryzinae</taxon>
        <taxon>Oryza</taxon>
    </lineage>
</organism>